<dbReference type="InterPro" id="IPR008949">
    <property type="entry name" value="Isoprenoid_synthase_dom_sf"/>
</dbReference>
<sequence length="118" mass="12664">MGVALQVRSDLAAIWGDGEGSQPNVEVLNKKKLIPVVYALENASISEKRAMGEIYFKRVLEPDDAVKLREVIEGLGARAACEEMAAGFIDEATAAVECPGVAVEGRSRIQEYIDSLVG</sequence>
<name>A0AA35QTY2_GEOBA</name>
<dbReference type="EMBL" id="CASHTH010000133">
    <property type="protein sequence ID" value="CAI7992006.1"/>
    <property type="molecule type" value="Genomic_DNA"/>
</dbReference>
<dbReference type="SUPFAM" id="SSF48576">
    <property type="entry name" value="Terpenoid synthases"/>
    <property type="match status" value="1"/>
</dbReference>
<protein>
    <submittedName>
        <fullName evidence="1">Uncharacterized protein</fullName>
    </submittedName>
</protein>
<organism evidence="1 2">
    <name type="scientific">Geodia barretti</name>
    <name type="common">Barrett's horny sponge</name>
    <dbReference type="NCBI Taxonomy" id="519541"/>
    <lineage>
        <taxon>Eukaryota</taxon>
        <taxon>Metazoa</taxon>
        <taxon>Porifera</taxon>
        <taxon>Demospongiae</taxon>
        <taxon>Heteroscleromorpha</taxon>
        <taxon>Tetractinellida</taxon>
        <taxon>Astrophorina</taxon>
        <taxon>Geodiidae</taxon>
        <taxon>Geodia</taxon>
    </lineage>
</organism>
<accession>A0AA35QTY2</accession>
<dbReference type="Proteomes" id="UP001174909">
    <property type="component" value="Unassembled WGS sequence"/>
</dbReference>
<dbReference type="AlphaFoldDB" id="A0AA35QTY2"/>
<evidence type="ECO:0000313" key="1">
    <source>
        <dbReference type="EMBL" id="CAI7992006.1"/>
    </source>
</evidence>
<gene>
    <name evidence="1" type="ORF">GBAR_LOCUS883</name>
</gene>
<proteinExistence type="predicted"/>
<comment type="caution">
    <text evidence="1">The sequence shown here is derived from an EMBL/GenBank/DDBJ whole genome shotgun (WGS) entry which is preliminary data.</text>
</comment>
<evidence type="ECO:0000313" key="2">
    <source>
        <dbReference type="Proteomes" id="UP001174909"/>
    </source>
</evidence>
<reference evidence="1" key="1">
    <citation type="submission" date="2023-03" db="EMBL/GenBank/DDBJ databases">
        <authorList>
            <person name="Steffen K."/>
            <person name="Cardenas P."/>
        </authorList>
    </citation>
    <scope>NUCLEOTIDE SEQUENCE</scope>
</reference>
<keyword evidence="2" id="KW-1185">Reference proteome</keyword>
<dbReference type="Gene3D" id="1.10.600.10">
    <property type="entry name" value="Farnesyl Diphosphate Synthase"/>
    <property type="match status" value="1"/>
</dbReference>